<organism evidence="2 3">
    <name type="scientific">Paraburkholderia acidiphila</name>
    <dbReference type="NCBI Taxonomy" id="2571747"/>
    <lineage>
        <taxon>Bacteria</taxon>
        <taxon>Pseudomonadati</taxon>
        <taxon>Pseudomonadota</taxon>
        <taxon>Betaproteobacteria</taxon>
        <taxon>Burkholderiales</taxon>
        <taxon>Burkholderiaceae</taxon>
        <taxon>Paraburkholderia</taxon>
    </lineage>
</organism>
<protein>
    <submittedName>
        <fullName evidence="2">Uncharacterized protein</fullName>
    </submittedName>
</protein>
<proteinExistence type="predicted"/>
<dbReference type="KEGG" id="pacp:FAZ97_24940"/>
<dbReference type="AlphaFoldDB" id="A0A7Z2JB84"/>
<reference evidence="2 3" key="1">
    <citation type="submission" date="2019-12" db="EMBL/GenBank/DDBJ databases">
        <title>Paraburkholderia acidiphila 7Q-K02 sp. nov and Paraburkholderia acidisoli DHF22 sp. nov., two strains isolated from forest soil.</title>
        <authorList>
            <person name="Gao Z."/>
            <person name="Qiu L."/>
        </authorList>
    </citation>
    <scope>NUCLEOTIDE SEQUENCE [LARGE SCALE GENOMIC DNA]</scope>
    <source>
        <strain evidence="2 3">7Q-K02</strain>
    </source>
</reference>
<sequence>MKKTRKKWEIIRKEQGLRIAPRSAFCGGHPHEVPVFGPTNRKENPGGKIIGNSPAVN</sequence>
<evidence type="ECO:0000256" key="1">
    <source>
        <dbReference type="SAM" id="MobiDB-lite"/>
    </source>
</evidence>
<feature type="region of interest" description="Disordered" evidence="1">
    <location>
        <begin position="22"/>
        <end position="57"/>
    </location>
</feature>
<evidence type="ECO:0000313" key="3">
    <source>
        <dbReference type="Proteomes" id="UP000434209"/>
    </source>
</evidence>
<dbReference type="EMBL" id="CP046911">
    <property type="protein sequence ID" value="QGZ58251.1"/>
    <property type="molecule type" value="Genomic_DNA"/>
</dbReference>
<name>A0A7Z2JB84_9BURK</name>
<dbReference type="RefSeq" id="WP_158761189.1">
    <property type="nucleotide sequence ID" value="NZ_CP046911.1"/>
</dbReference>
<keyword evidence="3" id="KW-1185">Reference proteome</keyword>
<dbReference type="Proteomes" id="UP000434209">
    <property type="component" value="Chromosome 3"/>
</dbReference>
<accession>A0A7Z2JB84</accession>
<evidence type="ECO:0000313" key="2">
    <source>
        <dbReference type="EMBL" id="QGZ58251.1"/>
    </source>
</evidence>
<gene>
    <name evidence="2" type="ORF">FAZ97_24940</name>
</gene>